<dbReference type="GO" id="GO:0016020">
    <property type="term" value="C:membrane"/>
    <property type="evidence" value="ECO:0007669"/>
    <property type="project" value="UniProtKB-SubCell"/>
</dbReference>
<evidence type="ECO:0000256" key="2">
    <source>
        <dbReference type="ARBA" id="ARBA00022692"/>
    </source>
</evidence>
<feature type="transmembrane region" description="Helical" evidence="5">
    <location>
        <begin position="90"/>
        <end position="113"/>
    </location>
</feature>
<evidence type="ECO:0000259" key="6">
    <source>
        <dbReference type="Pfam" id="PF01284"/>
    </source>
</evidence>
<name>A0A165QN79_9AGAM</name>
<evidence type="ECO:0000256" key="1">
    <source>
        <dbReference type="ARBA" id="ARBA00004141"/>
    </source>
</evidence>
<keyword evidence="4 5" id="KW-0472">Membrane</keyword>
<evidence type="ECO:0000256" key="5">
    <source>
        <dbReference type="SAM" id="Phobius"/>
    </source>
</evidence>
<proteinExistence type="predicted"/>
<keyword evidence="3 5" id="KW-1133">Transmembrane helix</keyword>
<evidence type="ECO:0000256" key="3">
    <source>
        <dbReference type="ARBA" id="ARBA00022989"/>
    </source>
</evidence>
<dbReference type="EMBL" id="KV425593">
    <property type="protein sequence ID" value="KZT22650.1"/>
    <property type="molecule type" value="Genomic_DNA"/>
</dbReference>
<dbReference type="OrthoDB" id="2117453at2759"/>
<feature type="domain" description="MARVEL" evidence="6">
    <location>
        <begin position="9"/>
        <end position="147"/>
    </location>
</feature>
<evidence type="ECO:0000256" key="4">
    <source>
        <dbReference type="ARBA" id="ARBA00023136"/>
    </source>
</evidence>
<dbReference type="Proteomes" id="UP000076761">
    <property type="component" value="Unassembled WGS sequence"/>
</dbReference>
<dbReference type="InParanoid" id="A0A165QN79"/>
<evidence type="ECO:0000313" key="7">
    <source>
        <dbReference type="EMBL" id="KZT22650.1"/>
    </source>
</evidence>
<dbReference type="STRING" id="1314782.A0A165QN79"/>
<dbReference type="Pfam" id="PF01284">
    <property type="entry name" value="MARVEL"/>
    <property type="match status" value="1"/>
</dbReference>
<reference evidence="7 8" key="1">
    <citation type="journal article" date="2016" name="Mol. Biol. Evol.">
        <title>Comparative Genomics of Early-Diverging Mushroom-Forming Fungi Provides Insights into the Origins of Lignocellulose Decay Capabilities.</title>
        <authorList>
            <person name="Nagy L.G."/>
            <person name="Riley R."/>
            <person name="Tritt A."/>
            <person name="Adam C."/>
            <person name="Daum C."/>
            <person name="Floudas D."/>
            <person name="Sun H."/>
            <person name="Yadav J.S."/>
            <person name="Pangilinan J."/>
            <person name="Larsson K.H."/>
            <person name="Matsuura K."/>
            <person name="Barry K."/>
            <person name="Labutti K."/>
            <person name="Kuo R."/>
            <person name="Ohm R.A."/>
            <person name="Bhattacharya S.S."/>
            <person name="Shirouzu T."/>
            <person name="Yoshinaga Y."/>
            <person name="Martin F.M."/>
            <person name="Grigoriev I.V."/>
            <person name="Hibbett D.S."/>
        </authorList>
    </citation>
    <scope>NUCLEOTIDE SEQUENCE [LARGE SCALE GENOMIC DNA]</scope>
    <source>
        <strain evidence="7 8">HHB14362 ss-1</strain>
    </source>
</reference>
<organism evidence="7 8">
    <name type="scientific">Neolentinus lepideus HHB14362 ss-1</name>
    <dbReference type="NCBI Taxonomy" id="1314782"/>
    <lineage>
        <taxon>Eukaryota</taxon>
        <taxon>Fungi</taxon>
        <taxon>Dikarya</taxon>
        <taxon>Basidiomycota</taxon>
        <taxon>Agaricomycotina</taxon>
        <taxon>Agaricomycetes</taxon>
        <taxon>Gloeophyllales</taxon>
        <taxon>Gloeophyllaceae</taxon>
        <taxon>Neolentinus</taxon>
    </lineage>
</organism>
<keyword evidence="2 5" id="KW-0812">Transmembrane</keyword>
<feature type="transmembrane region" description="Helical" evidence="5">
    <location>
        <begin position="133"/>
        <end position="154"/>
    </location>
</feature>
<sequence length="171" mass="18865">MSSTGDVYIRRGHPIVFGLIIFFGIVELALSAWLTSRYNAHHNYPSDAVRTRSRFLLFSSIWTILISPLYMGLFLFSTAGSIFTSVASHFIFVFFSWVFWLAGAASITAALGGGLDCHYDETSYCGQLNAQEGFAWIEFIMFTLVLVIVLVRGISVSRAGDGLRGQLVSTA</sequence>
<dbReference type="AlphaFoldDB" id="A0A165QN79"/>
<evidence type="ECO:0000313" key="8">
    <source>
        <dbReference type="Proteomes" id="UP000076761"/>
    </source>
</evidence>
<accession>A0A165QN79</accession>
<feature type="transmembrane region" description="Helical" evidence="5">
    <location>
        <begin position="55"/>
        <end position="78"/>
    </location>
</feature>
<gene>
    <name evidence="7" type="ORF">NEOLEDRAFT_1119230</name>
</gene>
<keyword evidence="8" id="KW-1185">Reference proteome</keyword>
<comment type="subcellular location">
    <subcellularLocation>
        <location evidence="1">Membrane</location>
        <topology evidence="1">Multi-pass membrane protein</topology>
    </subcellularLocation>
</comment>
<feature type="transmembrane region" description="Helical" evidence="5">
    <location>
        <begin position="12"/>
        <end position="35"/>
    </location>
</feature>
<protein>
    <recommendedName>
        <fullName evidence="6">MARVEL domain-containing protein</fullName>
    </recommendedName>
</protein>
<dbReference type="InterPro" id="IPR008253">
    <property type="entry name" value="Marvel"/>
</dbReference>